<dbReference type="InParanoid" id="D6TTV3"/>
<dbReference type="Proteomes" id="UP000004508">
    <property type="component" value="Unassembled WGS sequence"/>
</dbReference>
<organism evidence="1 2">
    <name type="scientific">Ktedonobacter racemifer DSM 44963</name>
    <dbReference type="NCBI Taxonomy" id="485913"/>
    <lineage>
        <taxon>Bacteria</taxon>
        <taxon>Bacillati</taxon>
        <taxon>Chloroflexota</taxon>
        <taxon>Ktedonobacteria</taxon>
        <taxon>Ktedonobacterales</taxon>
        <taxon>Ktedonobacteraceae</taxon>
        <taxon>Ktedonobacter</taxon>
    </lineage>
</organism>
<keyword evidence="2" id="KW-1185">Reference proteome</keyword>
<proteinExistence type="predicted"/>
<evidence type="ECO:0000313" key="1">
    <source>
        <dbReference type="EMBL" id="EFH83854.1"/>
    </source>
</evidence>
<dbReference type="EMBL" id="ADVG01000003">
    <property type="protein sequence ID" value="EFH83854.1"/>
    <property type="molecule type" value="Genomic_DNA"/>
</dbReference>
<gene>
    <name evidence="1" type="ORF">Krac_4855</name>
</gene>
<dbReference type="OrthoDB" id="5521833at2"/>
<evidence type="ECO:0000313" key="2">
    <source>
        <dbReference type="Proteomes" id="UP000004508"/>
    </source>
</evidence>
<protein>
    <submittedName>
        <fullName evidence="1">Uncharacterized protein</fullName>
    </submittedName>
</protein>
<dbReference type="AlphaFoldDB" id="D6TTV3"/>
<sequence length="176" mass="20610">MSFAHSLVVIQSIYTIWTKAARGGEMASMRNRTPLALELTASPSPAANENVCLHKVIYRERDQFERPWEKWEQRTEASPFHYDCLALSLEEQRLQVGLEWERSDGAPRRPAFPRPEFALLPGQWLRVTYNLRTSGEDVWFYHKRVLNIGLFESACSRRVFLESEPTYTYENLAQLW</sequence>
<name>D6TTV3_KTERA</name>
<accession>D6TTV3</accession>
<comment type="caution">
    <text evidence="1">The sequence shown here is derived from an EMBL/GenBank/DDBJ whole genome shotgun (WGS) entry which is preliminary data.</text>
</comment>
<reference evidence="1 2" key="1">
    <citation type="journal article" date="2011" name="Stand. Genomic Sci.">
        <title>Non-contiguous finished genome sequence and contextual data of the filamentous soil bacterium Ktedonobacter racemifer type strain (SOSP1-21).</title>
        <authorList>
            <person name="Chang Y.J."/>
            <person name="Land M."/>
            <person name="Hauser L."/>
            <person name="Chertkov O."/>
            <person name="Del Rio T.G."/>
            <person name="Nolan M."/>
            <person name="Copeland A."/>
            <person name="Tice H."/>
            <person name="Cheng J.F."/>
            <person name="Lucas S."/>
            <person name="Han C."/>
            <person name="Goodwin L."/>
            <person name="Pitluck S."/>
            <person name="Ivanova N."/>
            <person name="Ovchinikova G."/>
            <person name="Pati A."/>
            <person name="Chen A."/>
            <person name="Palaniappan K."/>
            <person name="Mavromatis K."/>
            <person name="Liolios K."/>
            <person name="Brettin T."/>
            <person name="Fiebig A."/>
            <person name="Rohde M."/>
            <person name="Abt B."/>
            <person name="Goker M."/>
            <person name="Detter J.C."/>
            <person name="Woyke T."/>
            <person name="Bristow J."/>
            <person name="Eisen J.A."/>
            <person name="Markowitz V."/>
            <person name="Hugenholtz P."/>
            <person name="Kyrpides N.C."/>
            <person name="Klenk H.P."/>
            <person name="Lapidus A."/>
        </authorList>
    </citation>
    <scope>NUCLEOTIDE SEQUENCE [LARGE SCALE GENOMIC DNA]</scope>
    <source>
        <strain evidence="2">DSM 44963</strain>
    </source>
</reference>